<dbReference type="SUPFAM" id="SSF50978">
    <property type="entry name" value="WD40 repeat-like"/>
    <property type="match status" value="1"/>
</dbReference>
<protein>
    <recommendedName>
        <fullName evidence="3">DZIP3-like HEPN domain-containing protein</fullName>
    </recommendedName>
</protein>
<evidence type="ECO:0000313" key="1">
    <source>
        <dbReference type="EMBL" id="CAG2195862.1"/>
    </source>
</evidence>
<dbReference type="Proteomes" id="UP000683360">
    <property type="component" value="Unassembled WGS sequence"/>
</dbReference>
<comment type="caution">
    <text evidence="1">The sequence shown here is derived from an EMBL/GenBank/DDBJ whole genome shotgun (WGS) entry which is preliminary data.</text>
</comment>
<accession>A0A8S3QGB4</accession>
<gene>
    <name evidence="1" type="ORF">MEDL_10765</name>
</gene>
<keyword evidence="2" id="KW-1185">Reference proteome</keyword>
<sequence>MEEEILFERLTKFCFGKAMSILCLFINAKVLQNGRFELFLNRFKHEIFHQWIPNFGCCQCNPYQYTSSRPALTEPQMATLYDSLKTVNSGHEKRNPRGKIICHCICGLKALPDVETHSADIGTLYCILRTCDKTNFLQIKQQLEVIRTMRNEISHSTSRTFTENKFNKKWKELETAVLDIANEVNPSIKVHEAKQISELKVADVTEEKINTLMKFSGEHKKEHVFIIENLLIRILYEHHHPCSKITEQPPRNWKCCLCLPSNEENNSLIQLTKWAIQPPDNWDVQKIKEKLKYSSSSLKYLEKESNDNRNLVFGMEYPRQLVENHKKLISEIQSGFKQTFEVGEIDVKTPAEITVDWSVEDIPCKRFDLKNTVQIPFKKAANHPNQNIADIKTFKDERIVIADKNLHLLILFCKGQDIKTIQLDGGPTSLDIIDDTTVCVTLPQESILAIIDVISGQTMRQINVDGKCCSIMYTQKYFVVGCENRTLIKIHHSGAQKQIYKLPFEPSGICGKIFDNGRILCMFCQSTKDNKIYRIETDIEGKLIYHEHVSLKQTIGTVHFGLTIDDEDNLLYLDNTEVFKAYNDAANTLVLSPYKDISCMHYDISSKTILLVTVGGEIMFYEHSNTRL</sequence>
<dbReference type="EMBL" id="CAJPWZ010000536">
    <property type="protein sequence ID" value="CAG2195862.1"/>
    <property type="molecule type" value="Genomic_DNA"/>
</dbReference>
<dbReference type="AlphaFoldDB" id="A0A8S3QGB4"/>
<evidence type="ECO:0000313" key="2">
    <source>
        <dbReference type="Proteomes" id="UP000683360"/>
    </source>
</evidence>
<name>A0A8S3QGB4_MYTED</name>
<reference evidence="1" key="1">
    <citation type="submission" date="2021-03" db="EMBL/GenBank/DDBJ databases">
        <authorList>
            <person name="Bekaert M."/>
        </authorList>
    </citation>
    <scope>NUCLEOTIDE SEQUENCE</scope>
</reference>
<proteinExistence type="predicted"/>
<organism evidence="1 2">
    <name type="scientific">Mytilus edulis</name>
    <name type="common">Blue mussel</name>
    <dbReference type="NCBI Taxonomy" id="6550"/>
    <lineage>
        <taxon>Eukaryota</taxon>
        <taxon>Metazoa</taxon>
        <taxon>Spiralia</taxon>
        <taxon>Lophotrochozoa</taxon>
        <taxon>Mollusca</taxon>
        <taxon>Bivalvia</taxon>
        <taxon>Autobranchia</taxon>
        <taxon>Pteriomorphia</taxon>
        <taxon>Mytilida</taxon>
        <taxon>Mytiloidea</taxon>
        <taxon>Mytilidae</taxon>
        <taxon>Mytilinae</taxon>
        <taxon>Mytilus</taxon>
    </lineage>
</organism>
<dbReference type="InterPro" id="IPR036322">
    <property type="entry name" value="WD40_repeat_dom_sf"/>
</dbReference>
<evidence type="ECO:0008006" key="3">
    <source>
        <dbReference type="Google" id="ProtNLM"/>
    </source>
</evidence>